<proteinExistence type="predicted"/>
<sequence length="56" mass="6185">MHFSLEGPMPNAIPMAKRSSAQTFTILRKPFGSYILSASSHGYSKFLKTTASHIEL</sequence>
<dbReference type="AlphaFoldDB" id="A0A0A9F3P6"/>
<accession>A0A0A9F3P6</accession>
<dbReference type="EMBL" id="GBRH01190296">
    <property type="protein sequence ID" value="JAE07600.1"/>
    <property type="molecule type" value="Transcribed_RNA"/>
</dbReference>
<protein>
    <submittedName>
        <fullName evidence="1">Uncharacterized protein</fullName>
    </submittedName>
</protein>
<evidence type="ECO:0000313" key="1">
    <source>
        <dbReference type="EMBL" id="JAE07600.1"/>
    </source>
</evidence>
<reference evidence="1" key="1">
    <citation type="submission" date="2014-09" db="EMBL/GenBank/DDBJ databases">
        <authorList>
            <person name="Magalhaes I.L.F."/>
            <person name="Oliveira U."/>
            <person name="Santos F.R."/>
            <person name="Vidigal T.H.D.A."/>
            <person name="Brescovit A.D."/>
            <person name="Santos A.J."/>
        </authorList>
    </citation>
    <scope>NUCLEOTIDE SEQUENCE</scope>
    <source>
        <tissue evidence="1">Shoot tissue taken approximately 20 cm above the soil surface</tissue>
    </source>
</reference>
<name>A0A0A9F3P6_ARUDO</name>
<reference evidence="1" key="2">
    <citation type="journal article" date="2015" name="Data Brief">
        <title>Shoot transcriptome of the giant reed, Arundo donax.</title>
        <authorList>
            <person name="Barrero R.A."/>
            <person name="Guerrero F.D."/>
            <person name="Moolhuijzen P."/>
            <person name="Goolsby J.A."/>
            <person name="Tidwell J."/>
            <person name="Bellgard S.E."/>
            <person name="Bellgard M.I."/>
        </authorList>
    </citation>
    <scope>NUCLEOTIDE SEQUENCE</scope>
    <source>
        <tissue evidence="1">Shoot tissue taken approximately 20 cm above the soil surface</tissue>
    </source>
</reference>
<organism evidence="1">
    <name type="scientific">Arundo donax</name>
    <name type="common">Giant reed</name>
    <name type="synonym">Donax arundinaceus</name>
    <dbReference type="NCBI Taxonomy" id="35708"/>
    <lineage>
        <taxon>Eukaryota</taxon>
        <taxon>Viridiplantae</taxon>
        <taxon>Streptophyta</taxon>
        <taxon>Embryophyta</taxon>
        <taxon>Tracheophyta</taxon>
        <taxon>Spermatophyta</taxon>
        <taxon>Magnoliopsida</taxon>
        <taxon>Liliopsida</taxon>
        <taxon>Poales</taxon>
        <taxon>Poaceae</taxon>
        <taxon>PACMAD clade</taxon>
        <taxon>Arundinoideae</taxon>
        <taxon>Arundineae</taxon>
        <taxon>Arundo</taxon>
    </lineage>
</organism>